<dbReference type="GO" id="GO:0006096">
    <property type="term" value="P:glycolytic process"/>
    <property type="evidence" value="ECO:0007669"/>
    <property type="project" value="UniProtKB-KW"/>
</dbReference>
<name>A0A0M8K9I2_9CHLR</name>
<dbReference type="Gene3D" id="3.40.720.10">
    <property type="entry name" value="Alkaline Phosphatase, subunit A"/>
    <property type="match status" value="1"/>
</dbReference>
<feature type="domain" description="Metalloenzyme" evidence="7">
    <location>
        <begin position="19"/>
        <end position="405"/>
    </location>
</feature>
<comment type="pathway">
    <text evidence="3">Carbohydrate degradation.</text>
</comment>
<dbReference type="RefSeq" id="WP_054492916.1">
    <property type="nucleotide sequence ID" value="NZ_BBZA01000107.1"/>
</dbReference>
<dbReference type="InParanoid" id="A0A0M8K9I2"/>
<keyword evidence="8" id="KW-0413">Isomerase</keyword>
<dbReference type="PANTHER" id="PTHR31209">
    <property type="entry name" value="COFACTOR-INDEPENDENT PHOSPHOGLYCERATE MUTASE"/>
    <property type="match status" value="1"/>
</dbReference>
<reference evidence="10" key="3">
    <citation type="submission" date="2015-08" db="EMBL/GenBank/DDBJ databases">
        <title>Draft Genome Sequence of a Heterotrophic Facultative Anaerobic Bacterium Ardenticatena maritima Strain 110S.</title>
        <authorList>
            <person name="Kawaichi S."/>
            <person name="Yoshida T."/>
            <person name="Sako Y."/>
            <person name="Nakamura R."/>
        </authorList>
    </citation>
    <scope>NUCLEOTIDE SEQUENCE [LARGE SCALE GENOMIC DNA]</scope>
    <source>
        <strain evidence="10">110S</strain>
    </source>
</reference>
<dbReference type="NCBIfam" id="TIGR00306">
    <property type="entry name" value="apgM"/>
    <property type="match status" value="1"/>
</dbReference>
<comment type="caution">
    <text evidence="8">The sequence shown here is derived from an EMBL/GenBank/DDBJ whole genome shotgun (WGS) entry which is preliminary data.</text>
</comment>
<keyword evidence="5" id="KW-0324">Glycolysis</keyword>
<dbReference type="CDD" id="cd16011">
    <property type="entry name" value="iPGM_like"/>
    <property type="match status" value="1"/>
</dbReference>
<evidence type="ECO:0000313" key="8">
    <source>
        <dbReference type="EMBL" id="GAP63046.1"/>
    </source>
</evidence>
<evidence type="ECO:0000256" key="3">
    <source>
        <dbReference type="ARBA" id="ARBA00004921"/>
    </source>
</evidence>
<feature type="region of interest" description="Disordered" evidence="6">
    <location>
        <begin position="175"/>
        <end position="201"/>
    </location>
</feature>
<dbReference type="SUPFAM" id="SSF53649">
    <property type="entry name" value="Alkaline phosphatase-like"/>
    <property type="match status" value="1"/>
</dbReference>
<evidence type="ECO:0000313" key="9">
    <source>
        <dbReference type="EMBL" id="KPL87103.1"/>
    </source>
</evidence>
<comment type="catalytic activity">
    <reaction evidence="1">
        <text>(2R)-2-phosphoglycerate = (2R)-3-phosphoglycerate</text>
        <dbReference type="Rhea" id="RHEA:15901"/>
        <dbReference type="ChEBI" id="CHEBI:58272"/>
        <dbReference type="ChEBI" id="CHEBI:58289"/>
        <dbReference type="EC" id="5.4.2.12"/>
    </reaction>
</comment>
<gene>
    <name evidence="8" type="primary">apgM</name>
    <name evidence="8" type="ORF">ARMA_1469</name>
    <name evidence="9" type="ORF">SE16_11115</name>
</gene>
<sequence>MLPYPLHWTERLAIKTDSRILFVVLDGVGDVPINGETPLSAANTPNLDALARDASLGLSTPVAPGVAPGSGPGHLALFGYDPLHYEVGRGVLSALGIGLDLSPNQVAARGNFATLAPDGTIADRRAGRIPTDLNKRLIALLQDAIPSIEDVQVNLYTEAEYRFVLVLTGDGLGGRVADTDPGRTGEPPRPAQATTQDPRDQKTARIIQQFVEKATHVLHEADIVKEYDPAPNTVLIRGVDTKPNLPPFQQVYKLTPGAIASYPMYRGVARLVGMETPPADWSGSGERTETKLKLLREHGDKYDFIFFHVKKTDSYGEDGNFEMKKKQIEDFDAILPDLLAWKPDVVLITGDHSTPVGVKAHSWHPLPVLIYGPHVRRDGRRFTEMDARGGSLGTLRHLDLMPLVLANALKMKKFGA</sequence>
<accession>A0A0M8K9I2</accession>
<evidence type="ECO:0000259" key="7">
    <source>
        <dbReference type="Pfam" id="PF01676"/>
    </source>
</evidence>
<evidence type="ECO:0000313" key="10">
    <source>
        <dbReference type="Proteomes" id="UP000037784"/>
    </source>
</evidence>
<evidence type="ECO:0000256" key="4">
    <source>
        <dbReference type="ARBA" id="ARBA00005524"/>
    </source>
</evidence>
<dbReference type="EC" id="5.4.2.12" evidence="8"/>
<dbReference type="EMBL" id="BBZA01000107">
    <property type="protein sequence ID" value="GAP63046.1"/>
    <property type="molecule type" value="Genomic_DNA"/>
</dbReference>
<organism evidence="8 10">
    <name type="scientific">Ardenticatena maritima</name>
    <dbReference type="NCBI Taxonomy" id="872965"/>
    <lineage>
        <taxon>Bacteria</taxon>
        <taxon>Bacillati</taxon>
        <taxon>Chloroflexota</taxon>
        <taxon>Ardenticatenia</taxon>
        <taxon>Ardenticatenales</taxon>
        <taxon>Ardenticatenaceae</taxon>
        <taxon>Ardenticatena</taxon>
    </lineage>
</organism>
<dbReference type="GO" id="GO:0046872">
    <property type="term" value="F:metal ion binding"/>
    <property type="evidence" value="ECO:0007669"/>
    <property type="project" value="InterPro"/>
</dbReference>
<dbReference type="OrthoDB" id="9804453at2"/>
<dbReference type="PATRIC" id="fig|872965.6.peg.2685"/>
<dbReference type="Pfam" id="PF01676">
    <property type="entry name" value="Metalloenzyme"/>
    <property type="match status" value="1"/>
</dbReference>
<dbReference type="GO" id="GO:0004619">
    <property type="term" value="F:phosphoglycerate mutase activity"/>
    <property type="evidence" value="ECO:0007669"/>
    <property type="project" value="UniProtKB-EC"/>
</dbReference>
<dbReference type="Proteomes" id="UP000037784">
    <property type="component" value="Unassembled WGS sequence"/>
</dbReference>
<dbReference type="EMBL" id="LGKN01000006">
    <property type="protein sequence ID" value="KPL87103.1"/>
    <property type="molecule type" value="Genomic_DNA"/>
</dbReference>
<reference evidence="9 11" key="2">
    <citation type="submission" date="2015-07" db="EMBL/GenBank/DDBJ databases">
        <title>Whole genome sequence of Ardenticatena maritima DSM 23922.</title>
        <authorList>
            <person name="Hemp J."/>
            <person name="Ward L.M."/>
            <person name="Pace L.A."/>
            <person name="Fischer W.W."/>
        </authorList>
    </citation>
    <scope>NUCLEOTIDE SEQUENCE [LARGE SCALE GENOMIC DNA]</scope>
    <source>
        <strain evidence="9 11">110S</strain>
    </source>
</reference>
<dbReference type="AlphaFoldDB" id="A0A0M8K9I2"/>
<dbReference type="InterPro" id="IPR006124">
    <property type="entry name" value="Metalloenzyme"/>
</dbReference>
<dbReference type="Pfam" id="PF10143">
    <property type="entry name" value="PhosphMutase"/>
    <property type="match status" value="1"/>
</dbReference>
<dbReference type="PANTHER" id="PTHR31209:SF0">
    <property type="entry name" value="METALLOENZYME DOMAIN-CONTAINING PROTEIN"/>
    <property type="match status" value="1"/>
</dbReference>
<reference evidence="8 10" key="1">
    <citation type="journal article" date="2015" name="Genome Announc.">
        <title>Draft Genome Sequence of a Heterotrophic Facultative Anaerobic Thermophilic Bacterium, Ardenticatena maritima Strain 110ST.</title>
        <authorList>
            <person name="Kawaichi S."/>
            <person name="Yoshida T."/>
            <person name="Sako Y."/>
            <person name="Nakamura R."/>
        </authorList>
    </citation>
    <scope>NUCLEOTIDE SEQUENCE [LARGE SCALE GENOMIC DNA]</scope>
    <source>
        <strain evidence="8 10">110S</strain>
    </source>
</reference>
<evidence type="ECO:0000256" key="6">
    <source>
        <dbReference type="SAM" id="MobiDB-lite"/>
    </source>
</evidence>
<evidence type="ECO:0000256" key="2">
    <source>
        <dbReference type="ARBA" id="ARBA00002315"/>
    </source>
</evidence>
<dbReference type="PIRSF" id="PIRSF006392">
    <property type="entry name" value="IPGAM_arch"/>
    <property type="match status" value="1"/>
</dbReference>
<dbReference type="InterPro" id="IPR042253">
    <property type="entry name" value="Pglycerate_mutase_ApgM_sf"/>
</dbReference>
<dbReference type="Gene3D" id="3.30.70.2130">
    <property type="entry name" value="Metalloenzyme domain"/>
    <property type="match status" value="1"/>
</dbReference>
<comment type="function">
    <text evidence="2">Catalyzes the interconversion of 2-phosphoglycerate and 3-phosphoglycerate.</text>
</comment>
<evidence type="ECO:0000313" key="11">
    <source>
        <dbReference type="Proteomes" id="UP000050502"/>
    </source>
</evidence>
<dbReference type="InterPro" id="IPR004456">
    <property type="entry name" value="Pglycerate_mutase_ApgM"/>
</dbReference>
<protein>
    <submittedName>
        <fullName evidence="8 9">Phosphoglycerate mutase</fullName>
        <ecNumber evidence="8">5.4.2.12</ecNumber>
    </submittedName>
</protein>
<evidence type="ECO:0000256" key="5">
    <source>
        <dbReference type="ARBA" id="ARBA00023152"/>
    </source>
</evidence>
<evidence type="ECO:0000256" key="1">
    <source>
        <dbReference type="ARBA" id="ARBA00000370"/>
    </source>
</evidence>
<keyword evidence="10" id="KW-1185">Reference proteome</keyword>
<dbReference type="Proteomes" id="UP000050502">
    <property type="component" value="Unassembled WGS sequence"/>
</dbReference>
<proteinExistence type="inferred from homology"/>
<dbReference type="InterPro" id="IPR017850">
    <property type="entry name" value="Alkaline_phosphatase_core_sf"/>
</dbReference>
<comment type="similarity">
    <text evidence="4">Belongs to the BPG-independent phosphoglycerate mutase family. A-PGAM subfamily.</text>
</comment>
<dbReference type="STRING" id="872965.SE16_11115"/>
<dbReference type="NCBIfam" id="NF003160">
    <property type="entry name" value="PRK04135.1"/>
    <property type="match status" value="1"/>
</dbReference>